<dbReference type="GO" id="GO:0015740">
    <property type="term" value="P:C4-dicarboxylate transport"/>
    <property type="evidence" value="ECO:0007669"/>
    <property type="project" value="TreeGrafter"/>
</dbReference>
<dbReference type="GO" id="GO:0005886">
    <property type="term" value="C:plasma membrane"/>
    <property type="evidence" value="ECO:0007669"/>
    <property type="project" value="UniProtKB-SubCell"/>
</dbReference>
<keyword evidence="4 9" id="KW-0997">Cell inner membrane</keyword>
<evidence type="ECO:0000259" key="10">
    <source>
        <dbReference type="Pfam" id="PF04290"/>
    </source>
</evidence>
<reference evidence="11 12" key="1">
    <citation type="submission" date="2016-10" db="EMBL/GenBank/DDBJ databases">
        <authorList>
            <person name="de Groot N.N."/>
        </authorList>
    </citation>
    <scope>NUCLEOTIDE SEQUENCE [LARGE SCALE GENOMIC DNA]</scope>
    <source>
        <strain evidence="11 12">U95</strain>
    </source>
</reference>
<dbReference type="EMBL" id="FMWG01000006">
    <property type="protein sequence ID" value="SCZ65710.1"/>
    <property type="molecule type" value="Genomic_DNA"/>
</dbReference>
<dbReference type="STRING" id="1156985.SAMN04488118_10682"/>
<feature type="transmembrane region" description="Helical" evidence="9">
    <location>
        <begin position="20"/>
        <end position="44"/>
    </location>
</feature>
<organism evidence="11 12">
    <name type="scientific">Epibacterium ulvae</name>
    <dbReference type="NCBI Taxonomy" id="1156985"/>
    <lineage>
        <taxon>Bacteria</taxon>
        <taxon>Pseudomonadati</taxon>
        <taxon>Pseudomonadota</taxon>
        <taxon>Alphaproteobacteria</taxon>
        <taxon>Rhodobacterales</taxon>
        <taxon>Roseobacteraceae</taxon>
        <taxon>Epibacterium</taxon>
    </lineage>
</organism>
<evidence type="ECO:0000256" key="2">
    <source>
        <dbReference type="ARBA" id="ARBA00022448"/>
    </source>
</evidence>
<comment type="subunit">
    <text evidence="9">The complex comprises the extracytoplasmic solute receptor protein and the two transmembrane proteins.</text>
</comment>
<comment type="function">
    <text evidence="9">Part of the tripartite ATP-independent periplasmic (TRAP) transport system.</text>
</comment>
<keyword evidence="12" id="KW-1185">Reference proteome</keyword>
<feature type="domain" description="Tripartite ATP-independent periplasmic transporters DctQ component" evidence="10">
    <location>
        <begin position="35"/>
        <end position="162"/>
    </location>
</feature>
<evidence type="ECO:0000256" key="8">
    <source>
        <dbReference type="ARBA" id="ARBA00038436"/>
    </source>
</evidence>
<dbReference type="AlphaFoldDB" id="A0A1G5QVY1"/>
<evidence type="ECO:0000256" key="5">
    <source>
        <dbReference type="ARBA" id="ARBA00022692"/>
    </source>
</evidence>
<feature type="transmembrane region" description="Helical" evidence="9">
    <location>
        <begin position="56"/>
        <end position="77"/>
    </location>
</feature>
<dbReference type="OrthoDB" id="2877624at2"/>
<dbReference type="PANTHER" id="PTHR35011:SF10">
    <property type="entry name" value="TRAP TRANSPORTER SMALL PERMEASE PROTEIN"/>
    <property type="match status" value="1"/>
</dbReference>
<evidence type="ECO:0000256" key="6">
    <source>
        <dbReference type="ARBA" id="ARBA00022989"/>
    </source>
</evidence>
<comment type="similarity">
    <text evidence="8 9">Belongs to the TRAP transporter small permease family.</text>
</comment>
<feature type="transmembrane region" description="Helical" evidence="9">
    <location>
        <begin position="97"/>
        <end position="116"/>
    </location>
</feature>
<name>A0A1G5QVY1_9RHOB</name>
<evidence type="ECO:0000256" key="7">
    <source>
        <dbReference type="ARBA" id="ARBA00023136"/>
    </source>
</evidence>
<keyword evidence="5 9" id="KW-0812">Transmembrane</keyword>
<evidence type="ECO:0000256" key="1">
    <source>
        <dbReference type="ARBA" id="ARBA00004429"/>
    </source>
</evidence>
<keyword evidence="2 9" id="KW-0813">Transport</keyword>
<dbReference type="Pfam" id="PF04290">
    <property type="entry name" value="DctQ"/>
    <property type="match status" value="1"/>
</dbReference>
<evidence type="ECO:0000313" key="12">
    <source>
        <dbReference type="Proteomes" id="UP000198767"/>
    </source>
</evidence>
<comment type="subcellular location">
    <subcellularLocation>
        <location evidence="1 9">Cell inner membrane</location>
        <topology evidence="1 9">Multi-pass membrane protein</topology>
    </subcellularLocation>
</comment>
<dbReference type="PANTHER" id="PTHR35011">
    <property type="entry name" value="2,3-DIKETO-L-GULONATE TRAP TRANSPORTER SMALL PERMEASE PROTEIN YIAM"/>
    <property type="match status" value="1"/>
</dbReference>
<evidence type="ECO:0000256" key="3">
    <source>
        <dbReference type="ARBA" id="ARBA00022475"/>
    </source>
</evidence>
<evidence type="ECO:0000256" key="9">
    <source>
        <dbReference type="RuleBase" id="RU369079"/>
    </source>
</evidence>
<gene>
    <name evidence="11" type="ORF">SAMN04488118_10682</name>
</gene>
<accession>A0A1G5QVY1</accession>
<feature type="transmembrane region" description="Helical" evidence="9">
    <location>
        <begin position="137"/>
        <end position="162"/>
    </location>
</feature>
<evidence type="ECO:0000256" key="4">
    <source>
        <dbReference type="ARBA" id="ARBA00022519"/>
    </source>
</evidence>
<protein>
    <recommendedName>
        <fullName evidence="9">TRAP transporter small permease protein</fullName>
    </recommendedName>
</protein>
<keyword evidence="3" id="KW-1003">Cell membrane</keyword>
<sequence length="167" mass="18181">MEPQNDLNHPRQGLGLWQGLFRAMAYGSVIVMLGMTLLTSVDVIARYIFNRPISGAFELTEIGLALVVFLAMPLTTYSKEHVEVDLLSIPSSGTRRILLRLLAVVCVAGIFGFMAWEVWEHTEKLLKRGTVTNSLSIPLYLVAGVVALACAMSAVAAIIGLFKGDTE</sequence>
<dbReference type="GO" id="GO:0022857">
    <property type="term" value="F:transmembrane transporter activity"/>
    <property type="evidence" value="ECO:0007669"/>
    <property type="project" value="UniProtKB-UniRule"/>
</dbReference>
<evidence type="ECO:0000313" key="11">
    <source>
        <dbReference type="EMBL" id="SCZ65710.1"/>
    </source>
</evidence>
<dbReference type="InterPro" id="IPR007387">
    <property type="entry name" value="TRAP_DctQ"/>
</dbReference>
<dbReference type="InterPro" id="IPR055348">
    <property type="entry name" value="DctQ"/>
</dbReference>
<dbReference type="Proteomes" id="UP000198767">
    <property type="component" value="Unassembled WGS sequence"/>
</dbReference>
<dbReference type="RefSeq" id="WP_090218916.1">
    <property type="nucleotide sequence ID" value="NZ_PHJF01000005.1"/>
</dbReference>
<keyword evidence="6 9" id="KW-1133">Transmembrane helix</keyword>
<proteinExistence type="inferred from homology"/>
<keyword evidence="7 9" id="KW-0472">Membrane</keyword>